<keyword evidence="2" id="KW-1185">Reference proteome</keyword>
<dbReference type="GeneID" id="65053087"/>
<proteinExistence type="predicted"/>
<reference evidence="1 2" key="1">
    <citation type="submission" date="2019-06" db="EMBL/GenBank/DDBJ databases">
        <title>Complete genome sequence of the virus isoalte vB_EcoS_PHB17 infecting Shiga toxin-producing Escherichia.</title>
        <authorList>
            <person name="Chen Y."/>
            <person name="Qian P."/>
            <person name="Song J."/>
            <person name="Li X."/>
        </authorList>
    </citation>
    <scope>NUCLEOTIDE SEQUENCE [LARGE SCALE GENOMIC DNA]</scope>
</reference>
<dbReference type="RefSeq" id="YP_010064633.1">
    <property type="nucleotide sequence ID" value="NC_054892.1"/>
</dbReference>
<name>A0A514DKS4_9CAUD</name>
<evidence type="ECO:0000313" key="2">
    <source>
        <dbReference type="Proteomes" id="UP000315658"/>
    </source>
</evidence>
<dbReference type="EMBL" id="MN090155">
    <property type="protein sequence ID" value="QDH94267.1"/>
    <property type="molecule type" value="Genomic_DNA"/>
</dbReference>
<accession>A0A514DKS4</accession>
<protein>
    <submittedName>
        <fullName evidence="1">Uncharacterized protein</fullName>
    </submittedName>
</protein>
<dbReference type="KEGG" id="vg:65053087"/>
<evidence type="ECO:0000313" key="1">
    <source>
        <dbReference type="EMBL" id="QDH94267.1"/>
    </source>
</evidence>
<sequence length="76" mass="9072">MLSENNQWDLFVGMVCGLLAKHEYNGNVYEMATSLDMTFEEVKQKPIHLWIEHLEAELMEYKNSREGRYNFNSNFH</sequence>
<dbReference type="Proteomes" id="UP000315658">
    <property type="component" value="Segment"/>
</dbReference>
<organism evidence="1 2">
    <name type="scientific">Escherichia phage vB_EcoS_PHB17</name>
    <dbReference type="NCBI Taxonomy" id="2591407"/>
    <lineage>
        <taxon>Viruses</taxon>
        <taxon>Duplodnaviria</taxon>
        <taxon>Heunggongvirae</taxon>
        <taxon>Uroviricota</taxon>
        <taxon>Caudoviricetes</taxon>
        <taxon>Drexlerviridae</taxon>
        <taxon>Tempevirinae</taxon>
        <taxon>Baihuvirus</taxon>
        <taxon>Baihuvirus PHB17</taxon>
        <taxon>Changchunvirus PHB17</taxon>
    </lineage>
</organism>